<reference evidence="1" key="1">
    <citation type="submission" date="2015-07" db="EMBL/GenBank/DDBJ databases">
        <title>MeaNS - Measles Nucleotide Surveillance Program.</title>
        <authorList>
            <person name="Tran T."/>
            <person name="Druce J."/>
        </authorList>
    </citation>
    <scope>NUCLEOTIDE SEQUENCE</scope>
    <source>
        <strain evidence="1">UCB-OBI-ISO-001</strain>
        <tissue evidence="1">Gonad</tissue>
    </source>
</reference>
<accession>A0A0L8G6S5</accession>
<gene>
    <name evidence="1" type="ORF">OCBIM_22038991mg</name>
</gene>
<evidence type="ECO:0000313" key="1">
    <source>
        <dbReference type="EMBL" id="KOF72732.1"/>
    </source>
</evidence>
<sequence length="38" mass="4302">MITLAVAVKLCSFKICCEKTSVIFIVIKQNNAFKYCCQ</sequence>
<protein>
    <submittedName>
        <fullName evidence="1">Uncharacterized protein</fullName>
    </submittedName>
</protein>
<dbReference type="AlphaFoldDB" id="A0A0L8G6S5"/>
<name>A0A0L8G6S5_OCTBM</name>
<dbReference type="EMBL" id="KQ423506">
    <property type="protein sequence ID" value="KOF72732.1"/>
    <property type="molecule type" value="Genomic_DNA"/>
</dbReference>
<proteinExistence type="predicted"/>
<organism evidence="1">
    <name type="scientific">Octopus bimaculoides</name>
    <name type="common">California two-spotted octopus</name>
    <dbReference type="NCBI Taxonomy" id="37653"/>
    <lineage>
        <taxon>Eukaryota</taxon>
        <taxon>Metazoa</taxon>
        <taxon>Spiralia</taxon>
        <taxon>Lophotrochozoa</taxon>
        <taxon>Mollusca</taxon>
        <taxon>Cephalopoda</taxon>
        <taxon>Coleoidea</taxon>
        <taxon>Octopodiformes</taxon>
        <taxon>Octopoda</taxon>
        <taxon>Incirrata</taxon>
        <taxon>Octopodidae</taxon>
        <taxon>Octopus</taxon>
    </lineage>
</organism>